<dbReference type="Pfam" id="PF12738">
    <property type="entry name" value="PTCB-BRCT"/>
    <property type="match status" value="1"/>
</dbReference>
<proteinExistence type="predicted"/>
<feature type="domain" description="BRCT" evidence="2">
    <location>
        <begin position="220"/>
        <end position="310"/>
    </location>
</feature>
<dbReference type="Gene3D" id="3.40.50.10190">
    <property type="entry name" value="BRCT domain"/>
    <property type="match status" value="2"/>
</dbReference>
<dbReference type="InterPro" id="IPR001357">
    <property type="entry name" value="BRCT_dom"/>
</dbReference>
<dbReference type="PANTHER" id="PTHR13561">
    <property type="entry name" value="DNA REPLICATION REGULATOR DPB11-RELATED"/>
    <property type="match status" value="1"/>
</dbReference>
<dbReference type="GO" id="GO:0007095">
    <property type="term" value="P:mitotic G2 DNA damage checkpoint signaling"/>
    <property type="evidence" value="ECO:0007669"/>
    <property type="project" value="TreeGrafter"/>
</dbReference>
<dbReference type="FunFam" id="3.40.50.10190:FF:000010">
    <property type="entry name" value="DNA topoisomerase II binding protein 1"/>
    <property type="match status" value="1"/>
</dbReference>
<dbReference type="CDD" id="cd17731">
    <property type="entry name" value="BRCT_TopBP1_rpt2_like"/>
    <property type="match status" value="1"/>
</dbReference>
<dbReference type="WBParaSite" id="jg15867">
    <property type="protein sequence ID" value="jg15867"/>
    <property type="gene ID" value="jg15867"/>
</dbReference>
<organism evidence="3 4">
    <name type="scientific">Ditylenchus dipsaci</name>
    <dbReference type="NCBI Taxonomy" id="166011"/>
    <lineage>
        <taxon>Eukaryota</taxon>
        <taxon>Metazoa</taxon>
        <taxon>Ecdysozoa</taxon>
        <taxon>Nematoda</taxon>
        <taxon>Chromadorea</taxon>
        <taxon>Rhabditida</taxon>
        <taxon>Tylenchina</taxon>
        <taxon>Tylenchomorpha</taxon>
        <taxon>Sphaerularioidea</taxon>
        <taxon>Anguinidae</taxon>
        <taxon>Anguininae</taxon>
        <taxon>Ditylenchus</taxon>
    </lineage>
</organism>
<evidence type="ECO:0000259" key="2">
    <source>
        <dbReference type="PROSITE" id="PS50172"/>
    </source>
</evidence>
<accession>A0A915D4V6</accession>
<dbReference type="PANTHER" id="PTHR13561:SF20">
    <property type="entry name" value="DNA TOPOISOMERASE 2-BINDING PROTEIN 1"/>
    <property type="match status" value="1"/>
</dbReference>
<evidence type="ECO:0000313" key="4">
    <source>
        <dbReference type="WBParaSite" id="jg15867"/>
    </source>
</evidence>
<dbReference type="SUPFAM" id="SSF52113">
    <property type="entry name" value="BRCT domain"/>
    <property type="match status" value="2"/>
</dbReference>
<feature type="domain" description="BRCT" evidence="2">
    <location>
        <begin position="143"/>
        <end position="198"/>
    </location>
</feature>
<dbReference type="InterPro" id="IPR059215">
    <property type="entry name" value="BRCT2_TopBP1-like"/>
</dbReference>
<keyword evidence="3" id="KW-1185">Reference proteome</keyword>
<name>A0A915D4V6_9BILA</name>
<dbReference type="SMART" id="SM00292">
    <property type="entry name" value="BRCT"/>
    <property type="match status" value="2"/>
</dbReference>
<dbReference type="Pfam" id="PF00533">
    <property type="entry name" value="BRCT"/>
    <property type="match status" value="1"/>
</dbReference>
<sequence length="374" mass="41841">MTWPFRETTTTRKFITTVDLTLESSLLYVLQVIKKIGQLETAFMASNRDISIGGKEISFTGLFNFLIRTGKDPIWISLEEILAIKVADPKVIYVLPRFSDQDAFFNHLSKLNCKVLELRFEAMSGGECSSVASILPSFQPLIREEKSKVIKFMSGRVSGELDQSVTHLVAEICDPASEKYMAARSLQLPVMKIDWIDDAWKACNSHNFVDMKSKELIDKYKLPIFTGCVITISGFSGAERTNIGRLVELNGGQYTAQMRKNTCTHLISASNSGDKYSRALEWGNVKVVDLKWLKSCVETGYRLPEGKFGLRREHSLMSAPSSISKNNITLRSSKSSEVASRNPAIAESVEGIEVQEKIGSPVMNWGEDEMQLLK</sequence>
<dbReference type="InterPro" id="IPR036420">
    <property type="entry name" value="BRCT_dom_sf"/>
</dbReference>
<evidence type="ECO:0000256" key="1">
    <source>
        <dbReference type="ARBA" id="ARBA00022737"/>
    </source>
</evidence>
<reference evidence="4" key="1">
    <citation type="submission" date="2022-11" db="UniProtKB">
        <authorList>
            <consortium name="WormBaseParasite"/>
        </authorList>
    </citation>
    <scope>IDENTIFICATION</scope>
</reference>
<protein>
    <submittedName>
        <fullName evidence="4">BRCT domain-containing protein</fullName>
    </submittedName>
</protein>
<dbReference type="GO" id="GO:0006270">
    <property type="term" value="P:DNA replication initiation"/>
    <property type="evidence" value="ECO:0007669"/>
    <property type="project" value="TreeGrafter"/>
</dbReference>
<keyword evidence="1" id="KW-0677">Repeat</keyword>
<evidence type="ECO:0000313" key="3">
    <source>
        <dbReference type="Proteomes" id="UP000887574"/>
    </source>
</evidence>
<dbReference type="Proteomes" id="UP000887574">
    <property type="component" value="Unplaced"/>
</dbReference>
<dbReference type="AlphaFoldDB" id="A0A915D4V6"/>
<dbReference type="PROSITE" id="PS50172">
    <property type="entry name" value="BRCT"/>
    <property type="match status" value="2"/>
</dbReference>
<dbReference type="GO" id="GO:0033314">
    <property type="term" value="P:mitotic DNA replication checkpoint signaling"/>
    <property type="evidence" value="ECO:0007669"/>
    <property type="project" value="TreeGrafter"/>
</dbReference>